<dbReference type="GO" id="GO:0015940">
    <property type="term" value="P:pantothenate biosynthetic process"/>
    <property type="evidence" value="ECO:0007669"/>
    <property type="project" value="UniProtKB-UniRule"/>
</dbReference>
<dbReference type="EC" id="6.3.2.1" evidence="8"/>
<dbReference type="AlphaFoldDB" id="A0A2T5C2X2"/>
<dbReference type="InterPro" id="IPR042176">
    <property type="entry name" value="Pantoate_ligase_C"/>
</dbReference>
<evidence type="ECO:0000313" key="10">
    <source>
        <dbReference type="Proteomes" id="UP000243525"/>
    </source>
</evidence>
<keyword evidence="10" id="KW-1185">Reference proteome</keyword>
<feature type="binding site" evidence="8">
    <location>
        <begin position="170"/>
        <end position="173"/>
    </location>
    <ligand>
        <name>ATP</name>
        <dbReference type="ChEBI" id="CHEBI:30616"/>
    </ligand>
</feature>
<keyword evidence="5 8" id="KW-0547">Nucleotide-binding</keyword>
<dbReference type="UniPathway" id="UPA00028">
    <property type="reaction ID" value="UER00005"/>
</dbReference>
<dbReference type="NCBIfam" id="TIGR00125">
    <property type="entry name" value="cyt_tran_rel"/>
    <property type="match status" value="1"/>
</dbReference>
<dbReference type="PANTHER" id="PTHR21299">
    <property type="entry name" value="CYTIDYLATE KINASE/PANTOATE-BETA-ALANINE LIGASE"/>
    <property type="match status" value="1"/>
</dbReference>
<dbReference type="Pfam" id="PF02569">
    <property type="entry name" value="Pantoate_ligase"/>
    <property type="match status" value="1"/>
</dbReference>
<feature type="binding site" evidence="8">
    <location>
        <begin position="53"/>
        <end position="60"/>
    </location>
    <ligand>
        <name>ATP</name>
        <dbReference type="ChEBI" id="CHEBI:30616"/>
    </ligand>
</feature>
<comment type="caution">
    <text evidence="9">The sequence shown here is derived from an EMBL/GenBank/DDBJ whole genome shotgun (WGS) entry which is preliminary data.</text>
</comment>
<keyword evidence="6 8" id="KW-0067">ATP-binding</keyword>
<dbReference type="GO" id="GO:0005524">
    <property type="term" value="F:ATP binding"/>
    <property type="evidence" value="ECO:0007669"/>
    <property type="project" value="UniProtKB-KW"/>
</dbReference>
<dbReference type="InterPro" id="IPR014729">
    <property type="entry name" value="Rossmann-like_a/b/a_fold"/>
</dbReference>
<feature type="binding site" evidence="8">
    <location>
        <position position="176"/>
    </location>
    <ligand>
        <name>(R)-pantoate</name>
        <dbReference type="ChEBI" id="CHEBI:15980"/>
    </ligand>
</feature>
<comment type="pathway">
    <text evidence="1 8">Cofactor biosynthesis; (R)-pantothenate biosynthesis; (R)-pantothenate from (R)-pantoate and beta-alanine: step 1/1.</text>
</comment>
<evidence type="ECO:0000256" key="1">
    <source>
        <dbReference type="ARBA" id="ARBA00004990"/>
    </source>
</evidence>
<evidence type="ECO:0000256" key="8">
    <source>
        <dbReference type="HAMAP-Rule" id="MF_00158"/>
    </source>
</evidence>
<protein>
    <recommendedName>
        <fullName evidence="8">Pantothenate synthetase</fullName>
        <shortName evidence="8">PS</shortName>
        <ecNumber evidence="8">6.3.2.1</ecNumber>
    </recommendedName>
    <alternativeName>
        <fullName evidence="8">Pantoate--beta-alanine ligase</fullName>
    </alternativeName>
    <alternativeName>
        <fullName evidence="8">Pantoate-activating enzyme</fullName>
    </alternativeName>
</protein>
<comment type="function">
    <text evidence="8">Catalyzes the condensation of pantoate with beta-alanine in an ATP-dependent reaction via a pantoyl-adenylate intermediate.</text>
</comment>
<dbReference type="Gene3D" id="3.30.1300.10">
    <property type="entry name" value="Pantoate-beta-alanine ligase, C-terminal domain"/>
    <property type="match status" value="1"/>
</dbReference>
<dbReference type="GO" id="GO:0004592">
    <property type="term" value="F:pantoate-beta-alanine ligase activity"/>
    <property type="evidence" value="ECO:0007669"/>
    <property type="project" value="UniProtKB-UniRule"/>
</dbReference>
<reference evidence="9 10" key="1">
    <citation type="submission" date="2018-04" db="EMBL/GenBank/DDBJ databases">
        <title>Genomic Encyclopedia of Archaeal and Bacterial Type Strains, Phase II (KMG-II): from individual species to whole genera.</title>
        <authorList>
            <person name="Goeker M."/>
        </authorList>
    </citation>
    <scope>NUCLEOTIDE SEQUENCE [LARGE SCALE GENOMIC DNA]</scope>
    <source>
        <strain evidence="9 10">DSM 28823</strain>
    </source>
</reference>
<evidence type="ECO:0000256" key="7">
    <source>
        <dbReference type="ARBA" id="ARBA00048258"/>
    </source>
</evidence>
<dbReference type="InterPro" id="IPR004821">
    <property type="entry name" value="Cyt_trans-like"/>
</dbReference>
<accession>A0A2T5C2X2</accession>
<dbReference type="CDD" id="cd00560">
    <property type="entry name" value="PanC"/>
    <property type="match status" value="1"/>
</dbReference>
<evidence type="ECO:0000256" key="5">
    <source>
        <dbReference type="ARBA" id="ARBA00022741"/>
    </source>
</evidence>
<feature type="binding site" evidence="8">
    <location>
        <position position="199"/>
    </location>
    <ligand>
        <name>ATP</name>
        <dbReference type="ChEBI" id="CHEBI:30616"/>
    </ligand>
</feature>
<dbReference type="InterPro" id="IPR003721">
    <property type="entry name" value="Pantoate_ligase"/>
</dbReference>
<name>A0A2T5C2X2_9BACT</name>
<dbReference type="FunFam" id="3.40.50.620:FF:000013">
    <property type="entry name" value="Pantothenate synthetase"/>
    <property type="match status" value="1"/>
</dbReference>
<evidence type="ECO:0000256" key="6">
    <source>
        <dbReference type="ARBA" id="ARBA00022840"/>
    </source>
</evidence>
<keyword evidence="8" id="KW-0963">Cytoplasm</keyword>
<sequence length="307" mass="34053">MKAAAKTDIVKINLFTLQPNFLPMLVIKNISDLQSLIRAQKEAGKTIGFVPTMGALHAGHLSLVEEAGRQTDFVVVSIFVNPTQFNDPSDLEKYPRTLEADCQLLEASPCQAVFAPDVATIYPEPDSRQFNFGELEQVMEGRFRPGHFNGVAQVVSKLLGMVTPNKAFFGQKDFQQLVIVKAMVKQLTLPVEIIACPIVREASGLAMSSRNERLTAEQRENAAVIYQTLCEARNQVPGQSVESIKKMVVETINANPFLETEYFEIVNDNDLKPVRNWDEPVNKVACIAVFCGTVRLIDNLVLAETIN</sequence>
<keyword evidence="4 8" id="KW-0566">Pantothenate biosynthesis</keyword>
<feature type="binding site" evidence="8">
    <location>
        <position position="84"/>
    </location>
    <ligand>
        <name>beta-alanine</name>
        <dbReference type="ChEBI" id="CHEBI:57966"/>
    </ligand>
</feature>
<comment type="similarity">
    <text evidence="2 8">Belongs to the pantothenate synthetase family.</text>
</comment>
<comment type="subcellular location">
    <subcellularLocation>
        <location evidence="8">Cytoplasm</location>
    </subcellularLocation>
</comment>
<comment type="catalytic activity">
    <reaction evidence="7 8">
        <text>(R)-pantoate + beta-alanine + ATP = (R)-pantothenate + AMP + diphosphate + H(+)</text>
        <dbReference type="Rhea" id="RHEA:10912"/>
        <dbReference type="ChEBI" id="CHEBI:15378"/>
        <dbReference type="ChEBI" id="CHEBI:15980"/>
        <dbReference type="ChEBI" id="CHEBI:29032"/>
        <dbReference type="ChEBI" id="CHEBI:30616"/>
        <dbReference type="ChEBI" id="CHEBI:33019"/>
        <dbReference type="ChEBI" id="CHEBI:57966"/>
        <dbReference type="ChEBI" id="CHEBI:456215"/>
        <dbReference type="EC" id="6.3.2.1"/>
    </reaction>
</comment>
<dbReference type="HAMAP" id="MF_00158">
    <property type="entry name" value="PanC"/>
    <property type="match status" value="1"/>
</dbReference>
<evidence type="ECO:0000256" key="3">
    <source>
        <dbReference type="ARBA" id="ARBA00022598"/>
    </source>
</evidence>
<evidence type="ECO:0000256" key="4">
    <source>
        <dbReference type="ARBA" id="ARBA00022655"/>
    </source>
</evidence>
<dbReference type="Gene3D" id="3.40.50.620">
    <property type="entry name" value="HUPs"/>
    <property type="match status" value="1"/>
</dbReference>
<dbReference type="EMBL" id="QAAD01000006">
    <property type="protein sequence ID" value="PTN09042.1"/>
    <property type="molecule type" value="Genomic_DNA"/>
</dbReference>
<dbReference type="Proteomes" id="UP000243525">
    <property type="component" value="Unassembled WGS sequence"/>
</dbReference>
<dbReference type="NCBIfam" id="TIGR00018">
    <property type="entry name" value="panC"/>
    <property type="match status" value="1"/>
</dbReference>
<dbReference type="PANTHER" id="PTHR21299:SF1">
    <property type="entry name" value="PANTOATE--BETA-ALANINE LIGASE"/>
    <property type="match status" value="1"/>
</dbReference>
<evidence type="ECO:0000313" key="9">
    <source>
        <dbReference type="EMBL" id="PTN09042.1"/>
    </source>
</evidence>
<dbReference type="SUPFAM" id="SSF52374">
    <property type="entry name" value="Nucleotidylyl transferase"/>
    <property type="match status" value="1"/>
</dbReference>
<evidence type="ECO:0000256" key="2">
    <source>
        <dbReference type="ARBA" id="ARBA00009256"/>
    </source>
</evidence>
<comment type="miscellaneous">
    <text evidence="8">The reaction proceeds by a bi uni uni bi ping pong mechanism.</text>
</comment>
<feature type="binding site" evidence="8">
    <location>
        <begin position="207"/>
        <end position="210"/>
    </location>
    <ligand>
        <name>ATP</name>
        <dbReference type="ChEBI" id="CHEBI:30616"/>
    </ligand>
</feature>
<feature type="binding site" evidence="8">
    <location>
        <position position="84"/>
    </location>
    <ligand>
        <name>(R)-pantoate</name>
        <dbReference type="ChEBI" id="CHEBI:15980"/>
    </ligand>
</feature>
<feature type="active site" description="Proton donor" evidence="8">
    <location>
        <position position="60"/>
    </location>
</feature>
<organism evidence="9 10">
    <name type="scientific">Mangrovibacterium marinum</name>
    <dbReference type="NCBI Taxonomy" id="1639118"/>
    <lineage>
        <taxon>Bacteria</taxon>
        <taxon>Pseudomonadati</taxon>
        <taxon>Bacteroidota</taxon>
        <taxon>Bacteroidia</taxon>
        <taxon>Marinilabiliales</taxon>
        <taxon>Prolixibacteraceae</taxon>
        <taxon>Mangrovibacterium</taxon>
    </lineage>
</organism>
<dbReference type="GO" id="GO:0005829">
    <property type="term" value="C:cytosol"/>
    <property type="evidence" value="ECO:0007669"/>
    <property type="project" value="TreeGrafter"/>
</dbReference>
<proteinExistence type="inferred from homology"/>
<comment type="subunit">
    <text evidence="8">Homodimer.</text>
</comment>
<gene>
    <name evidence="8" type="primary">panC</name>
    <name evidence="9" type="ORF">C8N47_106142</name>
</gene>
<keyword evidence="3 8" id="KW-0436">Ligase</keyword>